<reference evidence="1" key="1">
    <citation type="journal article" date="2023" name="Insect Mol. Biol.">
        <title>Genome sequencing provides insights into the evolution of gene families encoding plant cell wall-degrading enzymes in longhorned beetles.</title>
        <authorList>
            <person name="Shin N.R."/>
            <person name="Okamura Y."/>
            <person name="Kirsch R."/>
            <person name="Pauchet Y."/>
        </authorList>
    </citation>
    <scope>NUCLEOTIDE SEQUENCE</scope>
    <source>
        <strain evidence="1">RBIC_L_NR</strain>
    </source>
</reference>
<dbReference type="SUPFAM" id="SSF53098">
    <property type="entry name" value="Ribonuclease H-like"/>
    <property type="match status" value="1"/>
</dbReference>
<dbReference type="PANTHER" id="PTHR47241">
    <property type="entry name" value="FINGER PROTEIN, PUTATIVE-RELATED"/>
    <property type="match status" value="1"/>
</dbReference>
<keyword evidence="2" id="KW-1185">Reference proteome</keyword>
<gene>
    <name evidence="1" type="ORF">NQ314_001211</name>
</gene>
<dbReference type="AlphaFoldDB" id="A0AAV8ZUC1"/>
<evidence type="ECO:0000313" key="1">
    <source>
        <dbReference type="EMBL" id="KAJ8970470.1"/>
    </source>
</evidence>
<dbReference type="Proteomes" id="UP001162156">
    <property type="component" value="Unassembled WGS sequence"/>
</dbReference>
<sequence>MIALDNEPLSMMDRVGFRRFMQKALPRYKIPSRTYITDKIVPDIYERIHTKIENNISQAPVISSVWWNKKRAISLYIADNNSTVNNLTTRQWELMEQYMRLLKPFEEITKITSSGCSCISEVIPHVSTLIRYLDKEETANNTKKYVKHESFIES</sequence>
<organism evidence="1 2">
    <name type="scientific">Rhamnusium bicolor</name>
    <dbReference type="NCBI Taxonomy" id="1586634"/>
    <lineage>
        <taxon>Eukaryota</taxon>
        <taxon>Metazoa</taxon>
        <taxon>Ecdysozoa</taxon>
        <taxon>Arthropoda</taxon>
        <taxon>Hexapoda</taxon>
        <taxon>Insecta</taxon>
        <taxon>Pterygota</taxon>
        <taxon>Neoptera</taxon>
        <taxon>Endopterygota</taxon>
        <taxon>Coleoptera</taxon>
        <taxon>Polyphaga</taxon>
        <taxon>Cucujiformia</taxon>
        <taxon>Chrysomeloidea</taxon>
        <taxon>Cerambycidae</taxon>
        <taxon>Lepturinae</taxon>
        <taxon>Rhagiini</taxon>
        <taxon>Rhamnusium</taxon>
    </lineage>
</organism>
<comment type="caution">
    <text evidence="1">The sequence shown here is derived from an EMBL/GenBank/DDBJ whole genome shotgun (WGS) entry which is preliminary data.</text>
</comment>
<proteinExistence type="predicted"/>
<dbReference type="EMBL" id="JANEYF010000348">
    <property type="protein sequence ID" value="KAJ8970470.1"/>
    <property type="molecule type" value="Genomic_DNA"/>
</dbReference>
<dbReference type="PANTHER" id="PTHR47241:SF1">
    <property type="entry name" value="BED-TYPE DOMAIN-CONTAINING PROTEIN"/>
    <property type="match status" value="1"/>
</dbReference>
<dbReference type="InterPro" id="IPR052865">
    <property type="entry name" value="Zinc_finger_BED"/>
</dbReference>
<protein>
    <submittedName>
        <fullName evidence="1">Uncharacterized protein</fullName>
    </submittedName>
</protein>
<accession>A0AAV8ZUC1</accession>
<name>A0AAV8ZUC1_9CUCU</name>
<dbReference type="GO" id="GO:0005634">
    <property type="term" value="C:nucleus"/>
    <property type="evidence" value="ECO:0007669"/>
    <property type="project" value="TreeGrafter"/>
</dbReference>
<dbReference type="InterPro" id="IPR012337">
    <property type="entry name" value="RNaseH-like_sf"/>
</dbReference>
<evidence type="ECO:0000313" key="2">
    <source>
        <dbReference type="Proteomes" id="UP001162156"/>
    </source>
</evidence>